<gene>
    <name evidence="2" type="ORF">L227DRAFT_600701</name>
</gene>
<name>A0A5C2SC76_9APHY</name>
<proteinExistence type="predicted"/>
<organism evidence="2 3">
    <name type="scientific">Lentinus tigrinus ALCF2SS1-6</name>
    <dbReference type="NCBI Taxonomy" id="1328759"/>
    <lineage>
        <taxon>Eukaryota</taxon>
        <taxon>Fungi</taxon>
        <taxon>Dikarya</taxon>
        <taxon>Basidiomycota</taxon>
        <taxon>Agaricomycotina</taxon>
        <taxon>Agaricomycetes</taxon>
        <taxon>Polyporales</taxon>
        <taxon>Polyporaceae</taxon>
        <taxon>Lentinus</taxon>
    </lineage>
</organism>
<dbReference type="AlphaFoldDB" id="A0A5C2SC76"/>
<evidence type="ECO:0000313" key="2">
    <source>
        <dbReference type="EMBL" id="RPD60887.1"/>
    </source>
</evidence>
<reference evidence="2" key="1">
    <citation type="journal article" date="2018" name="Genome Biol. Evol.">
        <title>Genomics and development of Lentinus tigrinus, a white-rot wood-decaying mushroom with dimorphic fruiting bodies.</title>
        <authorList>
            <person name="Wu B."/>
            <person name="Xu Z."/>
            <person name="Knudson A."/>
            <person name="Carlson A."/>
            <person name="Chen N."/>
            <person name="Kovaka S."/>
            <person name="LaButti K."/>
            <person name="Lipzen A."/>
            <person name="Pennachio C."/>
            <person name="Riley R."/>
            <person name="Schakwitz W."/>
            <person name="Umezawa K."/>
            <person name="Ohm R.A."/>
            <person name="Grigoriev I.V."/>
            <person name="Nagy L.G."/>
            <person name="Gibbons J."/>
            <person name="Hibbett D."/>
        </authorList>
    </citation>
    <scope>NUCLEOTIDE SEQUENCE [LARGE SCALE GENOMIC DNA]</scope>
    <source>
        <strain evidence="2">ALCF2SS1-6</strain>
    </source>
</reference>
<feature type="region of interest" description="Disordered" evidence="1">
    <location>
        <begin position="57"/>
        <end position="81"/>
    </location>
</feature>
<evidence type="ECO:0000256" key="1">
    <source>
        <dbReference type="SAM" id="MobiDB-lite"/>
    </source>
</evidence>
<accession>A0A5C2SC76</accession>
<dbReference type="EMBL" id="ML122264">
    <property type="protein sequence ID" value="RPD60887.1"/>
    <property type="molecule type" value="Genomic_DNA"/>
</dbReference>
<keyword evidence="3" id="KW-1185">Reference proteome</keyword>
<protein>
    <submittedName>
        <fullName evidence="2">Uncharacterized protein</fullName>
    </submittedName>
</protein>
<feature type="region of interest" description="Disordered" evidence="1">
    <location>
        <begin position="1"/>
        <end position="22"/>
    </location>
</feature>
<sequence length="336" mass="37421">MMIPDTSDATSTPPTTSLPSPVALPVALNCQRCPLPPPNTPANSDDERLEAPQSPGLYIAAHDDPTDLNASPPPTQRTSYPPLVSILRHNSRWEARTPSPMPPHDLPLPAVPEQEGAVHEPDLWRPVGLQNNLLLMDPTSVPLAPQEWSFATSAPRRIYPSHSASTGLRLDLTAGGDWDIDNFLASTQAPGSESSLPEARFNLAIPRGWRSWSWGMYNTEFIQCLWLLNLRYKVEHMHITSLDILTLDNFGSVPLVAGLLCMTRPAHLSVCHHNRRTSEGDNSLLFVNQFLARVVDETQRNAHLGFVLTQWLRQVDIYVTTVDDLWRLSQFMAHSD</sequence>
<dbReference type="Proteomes" id="UP000313359">
    <property type="component" value="Unassembled WGS sequence"/>
</dbReference>
<evidence type="ECO:0000313" key="3">
    <source>
        <dbReference type="Proteomes" id="UP000313359"/>
    </source>
</evidence>